<gene>
    <name evidence="1" type="ORF">SDC9_129508</name>
</gene>
<reference evidence="1" key="1">
    <citation type="submission" date="2019-08" db="EMBL/GenBank/DDBJ databases">
        <authorList>
            <person name="Kucharzyk K."/>
            <person name="Murdoch R.W."/>
            <person name="Higgins S."/>
            <person name="Loffler F."/>
        </authorList>
    </citation>
    <scope>NUCLEOTIDE SEQUENCE</scope>
</reference>
<dbReference type="EMBL" id="VSSQ01031533">
    <property type="protein sequence ID" value="MPM82447.1"/>
    <property type="molecule type" value="Genomic_DNA"/>
</dbReference>
<proteinExistence type="predicted"/>
<protein>
    <submittedName>
        <fullName evidence="1">Uncharacterized protein</fullName>
    </submittedName>
</protein>
<evidence type="ECO:0000313" key="1">
    <source>
        <dbReference type="EMBL" id="MPM82447.1"/>
    </source>
</evidence>
<organism evidence="1">
    <name type="scientific">bioreactor metagenome</name>
    <dbReference type="NCBI Taxonomy" id="1076179"/>
    <lineage>
        <taxon>unclassified sequences</taxon>
        <taxon>metagenomes</taxon>
        <taxon>ecological metagenomes</taxon>
    </lineage>
</organism>
<sequence>MADNQNAAFKITQITFQPFCHPDVKMIGRFVQNQEIRAFDESRCQ</sequence>
<comment type="caution">
    <text evidence="1">The sequence shown here is derived from an EMBL/GenBank/DDBJ whole genome shotgun (WGS) entry which is preliminary data.</text>
</comment>
<dbReference type="AlphaFoldDB" id="A0A645CZT7"/>
<name>A0A645CZT7_9ZZZZ</name>
<accession>A0A645CZT7</accession>
<dbReference type="AntiFam" id="ANF00142">
    <property type="entry name" value="Shadow ORF (opposite yadG)"/>
</dbReference>